<evidence type="ECO:0000256" key="5">
    <source>
        <dbReference type="ARBA" id="ARBA00022630"/>
    </source>
</evidence>
<dbReference type="InterPro" id="IPR012846">
    <property type="entry name" value="Acetolactate_synth_lsu"/>
</dbReference>
<organism evidence="17 18">
    <name type="scientific">Methanobacterium subterraneum</name>
    <dbReference type="NCBI Taxonomy" id="59277"/>
    <lineage>
        <taxon>Archaea</taxon>
        <taxon>Methanobacteriati</taxon>
        <taxon>Methanobacteriota</taxon>
        <taxon>Methanomada group</taxon>
        <taxon>Methanobacteria</taxon>
        <taxon>Methanobacteriales</taxon>
        <taxon>Methanobacteriaceae</taxon>
        <taxon>Methanobacterium</taxon>
    </lineage>
</organism>
<dbReference type="InterPro" id="IPR000399">
    <property type="entry name" value="TPP-bd_CS"/>
</dbReference>
<dbReference type="Pfam" id="PF02775">
    <property type="entry name" value="TPP_enzyme_C"/>
    <property type="match status" value="1"/>
</dbReference>
<evidence type="ECO:0000256" key="1">
    <source>
        <dbReference type="ARBA" id="ARBA00004974"/>
    </source>
</evidence>
<proteinExistence type="inferred from homology"/>
<comment type="pathway">
    <text evidence="1 13">Amino-acid biosynthesis; L-isoleucine biosynthesis; L-isoleucine from 2-oxobutanoate: step 1/4.</text>
</comment>
<dbReference type="AlphaFoldDB" id="A0A2H4VAX0"/>
<dbReference type="InterPro" id="IPR012000">
    <property type="entry name" value="Thiamin_PyroP_enz_cen_dom"/>
</dbReference>
<sequence length="578" mass="62614">MKGSQAIIKSLTDEGVDVVFGYPGGVLLPLYDVIYDSDLKHILVRHEQCAAHAADGYARASGKVGVCIGTSGPGATNLVTGIATAYMDSAPIVALAGQVGTSLIGNDAFQEVDTIGMTMPISKHSYQAMEPSEIPQMIRSSFYIARTGRPGPVVVDLPKDVQEGELDYPENITIDLPGYKPTKKGHPLQVKKAAELILTSKKPVILAGGGVIHSNSSDELQHLSEIIGAPVTTSLMGKGCFPEDHPLSLGMLGMHGRMSSNMMVDECDCLIAVGCRFSDRTTGDVNKFAPNAKIIHIDVDPAEIGKNITVNVPIVGDAKIILSHLIRIISQTKSVNNHDWVDYVKSFRTSCMPRLSFEDIPLKPQQVIKEISEAVTDDTIVTTDVGQNQMWMAHYFTSRNPRKFISSGGLGTMGFGFPSAMGAKVAMPDNDVVAVCGDGGFLMVCQDLATVKEYDIPVVVCVLDNRYLGMVFQWQKLFYDERISQTKLKAMPDFVKLAEAFGVNAYRVERPGEMKETLKDALNSGEPTLIDVMIDPNEILPMVPPGCGLTEIVGEYKVERENPGEITYQHSAKETGGD</sequence>
<evidence type="ECO:0000256" key="2">
    <source>
        <dbReference type="ARBA" id="ARBA00005025"/>
    </source>
</evidence>
<evidence type="ECO:0000256" key="4">
    <source>
        <dbReference type="ARBA" id="ARBA00022605"/>
    </source>
</evidence>
<dbReference type="GO" id="GO:0009099">
    <property type="term" value="P:L-valine biosynthetic process"/>
    <property type="evidence" value="ECO:0007669"/>
    <property type="project" value="UniProtKB-UniPathway"/>
</dbReference>
<dbReference type="FunFam" id="3.40.50.970:FF:000007">
    <property type="entry name" value="Acetolactate synthase"/>
    <property type="match status" value="1"/>
</dbReference>
<dbReference type="CDD" id="cd02015">
    <property type="entry name" value="TPP_AHAS"/>
    <property type="match status" value="1"/>
</dbReference>
<dbReference type="FunFam" id="3.40.50.970:FF:000016">
    <property type="entry name" value="Acetolactate synthase"/>
    <property type="match status" value="1"/>
</dbReference>
<dbReference type="NCBIfam" id="TIGR00118">
    <property type="entry name" value="acolac_lg"/>
    <property type="match status" value="1"/>
</dbReference>
<comment type="catalytic activity">
    <reaction evidence="12 13">
        <text>2 pyruvate + H(+) = (2S)-2-acetolactate + CO2</text>
        <dbReference type="Rhea" id="RHEA:25249"/>
        <dbReference type="ChEBI" id="CHEBI:15361"/>
        <dbReference type="ChEBI" id="CHEBI:15378"/>
        <dbReference type="ChEBI" id="CHEBI:16526"/>
        <dbReference type="ChEBI" id="CHEBI:58476"/>
        <dbReference type="EC" id="2.2.1.6"/>
    </reaction>
</comment>
<dbReference type="RefSeq" id="WP_100905209.1">
    <property type="nucleotide sequence ID" value="NZ_CP017766.1"/>
</dbReference>
<name>A0A2H4VAX0_9EURY</name>
<reference evidence="17 18" key="1">
    <citation type="submission" date="2016-10" db="EMBL/GenBank/DDBJ databases">
        <title>Comparative genomics between deep and shallow subseafloor isolates.</title>
        <authorList>
            <person name="Ishii S."/>
            <person name="Miller J.R."/>
            <person name="Sutton G."/>
            <person name="Suzuki S."/>
            <person name="Methe B."/>
            <person name="Inagaki F."/>
            <person name="Imachi H."/>
        </authorList>
    </citation>
    <scope>NUCLEOTIDE SEQUENCE [LARGE SCALE GENOMIC DNA]</scope>
    <source>
        <strain evidence="17 18">MO-MB1</strain>
    </source>
</reference>
<dbReference type="InterPro" id="IPR011766">
    <property type="entry name" value="TPP_enzyme_TPP-bd"/>
</dbReference>
<dbReference type="GO" id="GO:0044272">
    <property type="term" value="P:sulfur compound biosynthetic process"/>
    <property type="evidence" value="ECO:0007669"/>
    <property type="project" value="UniProtKB-ARBA"/>
</dbReference>
<feature type="domain" description="Thiamine pyrophosphate enzyme N-terminal TPP-binding" evidence="16">
    <location>
        <begin position="1"/>
        <end position="116"/>
    </location>
</feature>
<dbReference type="GO" id="GO:0030976">
    <property type="term" value="F:thiamine pyrophosphate binding"/>
    <property type="evidence" value="ECO:0007669"/>
    <property type="project" value="UniProtKB-UniRule"/>
</dbReference>
<evidence type="ECO:0000259" key="15">
    <source>
        <dbReference type="Pfam" id="PF02775"/>
    </source>
</evidence>
<protein>
    <recommendedName>
        <fullName evidence="13">Acetolactate synthase</fullName>
        <ecNumber evidence="13">2.2.1.6</ecNumber>
    </recommendedName>
</protein>
<evidence type="ECO:0000256" key="8">
    <source>
        <dbReference type="ARBA" id="ARBA00022827"/>
    </source>
</evidence>
<evidence type="ECO:0000256" key="10">
    <source>
        <dbReference type="ARBA" id="ARBA00023052"/>
    </source>
</evidence>
<evidence type="ECO:0000256" key="9">
    <source>
        <dbReference type="ARBA" id="ARBA00022842"/>
    </source>
</evidence>
<dbReference type="GO" id="GO:0009097">
    <property type="term" value="P:isoleucine biosynthetic process"/>
    <property type="evidence" value="ECO:0007669"/>
    <property type="project" value="UniProtKB-UniPathway"/>
</dbReference>
<gene>
    <name evidence="17" type="ORF">BK007_03830</name>
</gene>
<dbReference type="InterPro" id="IPR012001">
    <property type="entry name" value="Thiamin_PyroP_enz_TPP-bd_dom"/>
</dbReference>
<keyword evidence="7 13" id="KW-0479">Metal-binding</keyword>
<dbReference type="GeneID" id="35120695"/>
<evidence type="ECO:0000256" key="12">
    <source>
        <dbReference type="ARBA" id="ARBA00048670"/>
    </source>
</evidence>
<keyword evidence="4 13" id="KW-0028">Amino-acid biosynthesis</keyword>
<dbReference type="Pfam" id="PF02776">
    <property type="entry name" value="TPP_enzyme_N"/>
    <property type="match status" value="1"/>
</dbReference>
<keyword evidence="10 13" id="KW-0786">Thiamine pyrophosphate</keyword>
<evidence type="ECO:0000256" key="13">
    <source>
        <dbReference type="RuleBase" id="RU003591"/>
    </source>
</evidence>
<comment type="pathway">
    <text evidence="2 13">Amino-acid biosynthesis; L-valine biosynthesis; L-valine from pyruvate: step 1/4.</text>
</comment>
<evidence type="ECO:0000313" key="18">
    <source>
        <dbReference type="Proteomes" id="UP000232806"/>
    </source>
</evidence>
<evidence type="ECO:0000256" key="3">
    <source>
        <dbReference type="ARBA" id="ARBA00007812"/>
    </source>
</evidence>
<dbReference type="PANTHER" id="PTHR18968:SF13">
    <property type="entry name" value="ACETOLACTATE SYNTHASE CATALYTIC SUBUNIT, MITOCHONDRIAL"/>
    <property type="match status" value="1"/>
</dbReference>
<dbReference type="FunFam" id="3.40.50.1220:FF:000008">
    <property type="entry name" value="Acetolactate synthase"/>
    <property type="match status" value="1"/>
</dbReference>
<dbReference type="Gene3D" id="3.40.50.970">
    <property type="match status" value="2"/>
</dbReference>
<comment type="cofactor">
    <cofactor evidence="13">
        <name>thiamine diphosphate</name>
        <dbReference type="ChEBI" id="CHEBI:58937"/>
    </cofactor>
    <text evidence="13">Binds 1 thiamine pyrophosphate per subunit.</text>
</comment>
<dbReference type="PROSITE" id="PS00187">
    <property type="entry name" value="TPP_ENZYMES"/>
    <property type="match status" value="1"/>
</dbReference>
<keyword evidence="6 13" id="KW-0808">Transferase</keyword>
<dbReference type="SUPFAM" id="SSF52518">
    <property type="entry name" value="Thiamin diphosphate-binding fold (THDP-binding)"/>
    <property type="match status" value="2"/>
</dbReference>
<dbReference type="InterPro" id="IPR045229">
    <property type="entry name" value="TPP_enz"/>
</dbReference>
<dbReference type="GO" id="GO:0005948">
    <property type="term" value="C:acetolactate synthase complex"/>
    <property type="evidence" value="ECO:0007669"/>
    <property type="project" value="TreeGrafter"/>
</dbReference>
<evidence type="ECO:0000259" key="16">
    <source>
        <dbReference type="Pfam" id="PF02776"/>
    </source>
</evidence>
<comment type="similarity">
    <text evidence="3 13">Belongs to the TPP enzyme family.</text>
</comment>
<evidence type="ECO:0000313" key="17">
    <source>
        <dbReference type="EMBL" id="AUB55229.1"/>
    </source>
</evidence>
<dbReference type="InterPro" id="IPR029061">
    <property type="entry name" value="THDP-binding"/>
</dbReference>
<dbReference type="UniPathway" id="UPA00047">
    <property type="reaction ID" value="UER00055"/>
</dbReference>
<dbReference type="PANTHER" id="PTHR18968">
    <property type="entry name" value="THIAMINE PYROPHOSPHATE ENZYMES"/>
    <property type="match status" value="1"/>
</dbReference>
<dbReference type="NCBIfam" id="NF004919">
    <property type="entry name" value="PRK06276.1"/>
    <property type="match status" value="1"/>
</dbReference>
<dbReference type="InterPro" id="IPR029035">
    <property type="entry name" value="DHS-like_NAD/FAD-binding_dom"/>
</dbReference>
<keyword evidence="9 13" id="KW-0460">Magnesium</keyword>
<feature type="domain" description="Thiamine pyrophosphate enzyme TPP-binding" evidence="15">
    <location>
        <begin position="384"/>
        <end position="532"/>
    </location>
</feature>
<evidence type="ECO:0000256" key="11">
    <source>
        <dbReference type="ARBA" id="ARBA00023304"/>
    </source>
</evidence>
<keyword evidence="8" id="KW-0274">FAD</keyword>
<comment type="cofactor">
    <cofactor evidence="13">
        <name>Mg(2+)</name>
        <dbReference type="ChEBI" id="CHEBI:18420"/>
    </cofactor>
    <text evidence="13">Binds 1 Mg(2+) ion per subunit.</text>
</comment>
<evidence type="ECO:0000259" key="14">
    <source>
        <dbReference type="Pfam" id="PF00205"/>
    </source>
</evidence>
<dbReference type="UniPathway" id="UPA00049">
    <property type="reaction ID" value="UER00059"/>
</dbReference>
<dbReference type="EC" id="2.2.1.6" evidence="13"/>
<dbReference type="SUPFAM" id="SSF52467">
    <property type="entry name" value="DHS-like NAD/FAD-binding domain"/>
    <property type="match status" value="1"/>
</dbReference>
<keyword evidence="11 13" id="KW-0100">Branched-chain amino acid biosynthesis</keyword>
<dbReference type="GO" id="GO:0050660">
    <property type="term" value="F:flavin adenine dinucleotide binding"/>
    <property type="evidence" value="ECO:0007669"/>
    <property type="project" value="InterPro"/>
</dbReference>
<keyword evidence="5" id="KW-0285">Flavoprotein</keyword>
<evidence type="ECO:0000256" key="6">
    <source>
        <dbReference type="ARBA" id="ARBA00022679"/>
    </source>
</evidence>
<dbReference type="OrthoDB" id="6837at2157"/>
<dbReference type="Gene3D" id="3.40.50.1220">
    <property type="entry name" value="TPP-binding domain"/>
    <property type="match status" value="1"/>
</dbReference>
<dbReference type="Pfam" id="PF00205">
    <property type="entry name" value="TPP_enzyme_M"/>
    <property type="match status" value="1"/>
</dbReference>
<dbReference type="GO" id="GO:0003984">
    <property type="term" value="F:acetolactate synthase activity"/>
    <property type="evidence" value="ECO:0007669"/>
    <property type="project" value="UniProtKB-EC"/>
</dbReference>
<accession>A0A2H4VAX0</accession>
<dbReference type="EMBL" id="CP017766">
    <property type="protein sequence ID" value="AUB55229.1"/>
    <property type="molecule type" value="Genomic_DNA"/>
</dbReference>
<dbReference type="Proteomes" id="UP000232806">
    <property type="component" value="Chromosome"/>
</dbReference>
<evidence type="ECO:0000256" key="7">
    <source>
        <dbReference type="ARBA" id="ARBA00022723"/>
    </source>
</evidence>
<feature type="domain" description="Thiamine pyrophosphate enzyme central" evidence="14">
    <location>
        <begin position="190"/>
        <end position="325"/>
    </location>
</feature>
<dbReference type="InterPro" id="IPR039368">
    <property type="entry name" value="AHAS_TPP"/>
</dbReference>
<dbReference type="GO" id="GO:0000287">
    <property type="term" value="F:magnesium ion binding"/>
    <property type="evidence" value="ECO:0007669"/>
    <property type="project" value="UniProtKB-UniRule"/>
</dbReference>
<dbReference type="CDD" id="cd07035">
    <property type="entry name" value="TPP_PYR_POX_like"/>
    <property type="match status" value="1"/>
</dbReference>